<comment type="caution">
    <text evidence="1">The sequence shown here is derived from an EMBL/GenBank/DDBJ whole genome shotgun (WGS) entry which is preliminary data.</text>
</comment>
<organism evidence="1">
    <name type="scientific">marine sediment metagenome</name>
    <dbReference type="NCBI Taxonomy" id="412755"/>
    <lineage>
        <taxon>unclassified sequences</taxon>
        <taxon>metagenomes</taxon>
        <taxon>ecological metagenomes</taxon>
    </lineage>
</organism>
<name>X1BAK3_9ZZZZ</name>
<gene>
    <name evidence="1" type="ORF">S01H4_21606</name>
</gene>
<proteinExistence type="predicted"/>
<dbReference type="AlphaFoldDB" id="X1BAK3"/>
<protein>
    <submittedName>
        <fullName evidence="1">Uncharacterized protein</fullName>
    </submittedName>
</protein>
<sequence>MNYDGAKRLVARKAGLSLAQDTTIIETAIMGALEEIGVHLTIAEAVKSKTKTIAASSNYITWAEEYSRLASVTYQYSSGSSTYKRPLTKQDITEYEIDNAGLQSQVSDMVTRYCVRGDRIYVGPGNVQTGGSIIIYYQRKLVPDDIEKLPDSYMVVNGGLSNVLPVENPAQDVFRRMFMRALEPAAVASTPVKERHDRIRMSDQLRRDQAYLDSL</sequence>
<dbReference type="EMBL" id="BART01009801">
    <property type="protein sequence ID" value="GAG81158.1"/>
    <property type="molecule type" value="Genomic_DNA"/>
</dbReference>
<accession>X1BAK3</accession>
<reference evidence="1" key="1">
    <citation type="journal article" date="2014" name="Front. Microbiol.">
        <title>High frequency of phylogenetically diverse reductive dehalogenase-homologous genes in deep subseafloor sedimentary metagenomes.</title>
        <authorList>
            <person name="Kawai M."/>
            <person name="Futagami T."/>
            <person name="Toyoda A."/>
            <person name="Takaki Y."/>
            <person name="Nishi S."/>
            <person name="Hori S."/>
            <person name="Arai W."/>
            <person name="Tsubouchi T."/>
            <person name="Morono Y."/>
            <person name="Uchiyama I."/>
            <person name="Ito T."/>
            <person name="Fujiyama A."/>
            <person name="Inagaki F."/>
            <person name="Takami H."/>
        </authorList>
    </citation>
    <scope>NUCLEOTIDE SEQUENCE</scope>
    <source>
        <strain evidence="1">Expedition CK06-06</strain>
    </source>
</reference>
<evidence type="ECO:0000313" key="1">
    <source>
        <dbReference type="EMBL" id="GAG81158.1"/>
    </source>
</evidence>